<keyword evidence="4 10" id="KW-1133">Transmembrane helix</keyword>
<feature type="transmembrane region" description="Helical" evidence="10">
    <location>
        <begin position="201"/>
        <end position="227"/>
    </location>
</feature>
<evidence type="ECO:0000313" key="12">
    <source>
        <dbReference type="EMBL" id="CAB07651.1"/>
    </source>
</evidence>
<keyword evidence="13" id="KW-1185">Reference proteome</keyword>
<comment type="subcellular location">
    <subcellularLocation>
        <location evidence="1">Cell membrane</location>
        <topology evidence="1">Multi-pass membrane protein</topology>
    </subcellularLocation>
</comment>
<feature type="transmembrane region" description="Helical" evidence="10">
    <location>
        <begin position="143"/>
        <end position="162"/>
    </location>
</feature>
<protein>
    <submittedName>
        <fullName evidence="12">G-protein coupled receptors family 1 profile domain-containing protein</fullName>
    </submittedName>
</protein>
<dbReference type="Proteomes" id="UP000001940">
    <property type="component" value="Chromosome V"/>
</dbReference>
<dbReference type="AlphaFoldDB" id="O18014"/>
<comment type="similarity">
    <text evidence="9">Belongs to the G-protein coupled receptor 1 family.</text>
</comment>
<feature type="transmembrane region" description="Helical" evidence="10">
    <location>
        <begin position="248"/>
        <end position="270"/>
    </location>
</feature>
<dbReference type="WormBase" id="T02E9.1">
    <property type="protein sequence ID" value="CE13062"/>
    <property type="gene ID" value="WBGene00011381"/>
    <property type="gene designation" value="npr-25"/>
</dbReference>
<name>O18014_CAEEL</name>
<dbReference type="HOGENOM" id="CLU_736164_0_0_1"/>
<dbReference type="Reactome" id="R-CEL-8856825">
    <property type="pathway name" value="Cargo recognition for clathrin-mediated endocytosis"/>
</dbReference>
<dbReference type="PROSITE" id="PS00237">
    <property type="entry name" value="G_PROTEIN_RECEP_F1_1"/>
    <property type="match status" value="1"/>
</dbReference>
<dbReference type="Gene3D" id="1.20.1070.10">
    <property type="entry name" value="Rhodopsin 7-helix transmembrane proteins"/>
    <property type="match status" value="1"/>
</dbReference>
<dbReference type="PROSITE" id="PS50262">
    <property type="entry name" value="G_PROTEIN_RECEP_F1_2"/>
    <property type="match status" value="1"/>
</dbReference>
<dbReference type="SUPFAM" id="SSF81321">
    <property type="entry name" value="Family A G protein-coupled receptor-like"/>
    <property type="match status" value="1"/>
</dbReference>
<dbReference type="Reactome" id="R-CEL-8856828">
    <property type="pathway name" value="Clathrin-mediated endocytosis"/>
</dbReference>
<organism evidence="12 13">
    <name type="scientific">Caenorhabditis elegans</name>
    <dbReference type="NCBI Taxonomy" id="6239"/>
    <lineage>
        <taxon>Eukaryota</taxon>
        <taxon>Metazoa</taxon>
        <taxon>Ecdysozoa</taxon>
        <taxon>Nematoda</taxon>
        <taxon>Chromadorea</taxon>
        <taxon>Rhabditida</taxon>
        <taxon>Rhabditina</taxon>
        <taxon>Rhabditomorpha</taxon>
        <taxon>Rhabditoidea</taxon>
        <taxon>Rhabditidae</taxon>
        <taxon>Peloderinae</taxon>
        <taxon>Caenorhabditis</taxon>
    </lineage>
</organism>
<dbReference type="PANTHER" id="PTHR24229">
    <property type="entry name" value="NEUROPEPTIDES RECEPTOR"/>
    <property type="match status" value="1"/>
</dbReference>
<dbReference type="Bgee" id="WBGene00011381">
    <property type="expression patterns" value="Expressed in larva and 3 other cell types or tissues"/>
</dbReference>
<sequence length="376" mass="43141">MNITNSSIGYPPPPLVGASFAKTAIPYSICFVFGTLGNTAVLSYVFFITRSLKSSVTALGNTFIYIVALCAVDLLVTVSIPFSLSYMILNNWVFGELVCKIHFMLELSNKMCSTFILTALAFDRYMAICHPEIKRIHEMRHTIYITTILATLSLFLISPVVLSARVTSFKSGQYFVSAKNERHEVIRQMCIDGMALEWKVWVSAFLIFFAFLLPCTLLTYFYAKIVLRLRRQRRTMLQSRIPLRRITIYTMAATFFYLSCHIPFWLPQIYNIFSTVLGHKMNPKVMTFTYYSHLLPFISAAFNWIFYARLNSQFKKGLVLVTERMIRKRTKSMHEKGYSEAAVELTSKFDDVPLMCPHCEAQLSIRSSSNGKKNSR</sequence>
<dbReference type="Reactome" id="R-CEL-418555">
    <property type="pathway name" value="G alpha (s) signalling events"/>
</dbReference>
<dbReference type="KEGG" id="cel:CELE_T02E9.1"/>
<dbReference type="CTD" id="179570"/>
<dbReference type="PaxDb" id="6239-T02E9.1"/>
<feature type="transmembrane region" description="Helical" evidence="10">
    <location>
        <begin position="59"/>
        <end position="89"/>
    </location>
</feature>
<dbReference type="RefSeq" id="NP_505883.1">
    <property type="nucleotide sequence ID" value="NM_073482.3"/>
</dbReference>
<proteinExistence type="inferred from homology"/>
<reference evidence="12 13" key="1">
    <citation type="journal article" date="1998" name="Science">
        <title>Genome sequence of the nematode C. elegans: a platform for investigating biology.</title>
        <authorList>
            <consortium name="The C. elegans sequencing consortium"/>
            <person name="Sulson J.E."/>
            <person name="Waterston R."/>
        </authorList>
    </citation>
    <scope>NUCLEOTIDE SEQUENCE [LARGE SCALE GENOMIC DNA]</scope>
    <source>
        <strain evidence="12 13">Bristol N2</strain>
    </source>
</reference>
<dbReference type="Reactome" id="R-CEL-416476">
    <property type="pathway name" value="G alpha (q) signalling events"/>
</dbReference>
<dbReference type="GeneID" id="179570"/>
<evidence type="ECO:0000256" key="5">
    <source>
        <dbReference type="ARBA" id="ARBA00023040"/>
    </source>
</evidence>
<dbReference type="PhylomeDB" id="O18014"/>
<evidence type="ECO:0000256" key="6">
    <source>
        <dbReference type="ARBA" id="ARBA00023136"/>
    </source>
</evidence>
<dbReference type="PRINTS" id="PR00237">
    <property type="entry name" value="GPCRRHODOPSN"/>
</dbReference>
<accession>O18014</accession>
<dbReference type="GO" id="GO:0004930">
    <property type="term" value="F:G protein-coupled receptor activity"/>
    <property type="evidence" value="ECO:0007669"/>
    <property type="project" value="UniProtKB-KW"/>
</dbReference>
<dbReference type="InterPro" id="IPR000276">
    <property type="entry name" value="GPCR_Rhodpsn"/>
</dbReference>
<evidence type="ECO:0000256" key="3">
    <source>
        <dbReference type="ARBA" id="ARBA00022692"/>
    </source>
</evidence>
<dbReference type="PIR" id="T24368">
    <property type="entry name" value="T24368"/>
</dbReference>
<evidence type="ECO:0000256" key="4">
    <source>
        <dbReference type="ARBA" id="ARBA00022989"/>
    </source>
</evidence>
<dbReference type="Reactome" id="R-CEL-375276">
    <property type="pathway name" value="Peptide ligand-binding receptors"/>
</dbReference>
<keyword evidence="6 10" id="KW-0472">Membrane</keyword>
<dbReference type="Pfam" id="PF00001">
    <property type="entry name" value="7tm_1"/>
    <property type="match status" value="1"/>
</dbReference>
<dbReference type="CDD" id="cd00637">
    <property type="entry name" value="7tm_classA_rhodopsin-like"/>
    <property type="match status" value="1"/>
</dbReference>
<evidence type="ECO:0000256" key="7">
    <source>
        <dbReference type="ARBA" id="ARBA00023170"/>
    </source>
</evidence>
<evidence type="ECO:0000256" key="1">
    <source>
        <dbReference type="ARBA" id="ARBA00004651"/>
    </source>
</evidence>
<dbReference type="FunFam" id="1.20.1070.10:FF:000467">
    <property type="entry name" value="NeuroPeptide Receptor family"/>
    <property type="match status" value="1"/>
</dbReference>
<evidence type="ECO:0000256" key="9">
    <source>
        <dbReference type="RuleBase" id="RU000688"/>
    </source>
</evidence>
<evidence type="ECO:0000256" key="10">
    <source>
        <dbReference type="SAM" id="Phobius"/>
    </source>
</evidence>
<dbReference type="GO" id="GO:0005886">
    <property type="term" value="C:plasma membrane"/>
    <property type="evidence" value="ECO:0007669"/>
    <property type="project" value="UniProtKB-SubCell"/>
</dbReference>
<evidence type="ECO:0000256" key="2">
    <source>
        <dbReference type="ARBA" id="ARBA00022475"/>
    </source>
</evidence>
<evidence type="ECO:0000256" key="8">
    <source>
        <dbReference type="ARBA" id="ARBA00023224"/>
    </source>
</evidence>
<keyword evidence="5 9" id="KW-0297">G-protein coupled receptor</keyword>
<evidence type="ECO:0000313" key="13">
    <source>
        <dbReference type="Proteomes" id="UP000001940"/>
    </source>
</evidence>
<feature type="domain" description="G-protein coupled receptors family 1 profile" evidence="11">
    <location>
        <begin position="37"/>
        <end position="307"/>
    </location>
</feature>
<dbReference type="Reactome" id="R-CEL-373076">
    <property type="pathway name" value="Class A/1 (Rhodopsin-like receptors)"/>
</dbReference>
<keyword evidence="2" id="KW-1003">Cell membrane</keyword>
<dbReference type="AGR" id="WB:WBGene00011381"/>
<dbReference type="GO" id="GO:0007186">
    <property type="term" value="P:G protein-coupled receptor signaling pathway"/>
    <property type="evidence" value="ECO:0000318"/>
    <property type="project" value="GO_Central"/>
</dbReference>
<evidence type="ECO:0000259" key="11">
    <source>
        <dbReference type="PROSITE" id="PS50262"/>
    </source>
</evidence>
<dbReference type="OMA" id="AICHPEN"/>
<dbReference type="eggNOG" id="KOG3656">
    <property type="taxonomic scope" value="Eukaryota"/>
</dbReference>
<feature type="transmembrane region" description="Helical" evidence="10">
    <location>
        <begin position="290"/>
        <end position="308"/>
    </location>
</feature>
<feature type="transmembrane region" description="Helical" evidence="10">
    <location>
        <begin position="24"/>
        <end position="47"/>
    </location>
</feature>
<keyword evidence="3 9" id="KW-0812">Transmembrane</keyword>
<keyword evidence="8 9" id="KW-0807">Transducer</keyword>
<evidence type="ECO:0000313" key="14">
    <source>
        <dbReference type="WormBase" id="T02E9.1"/>
    </source>
</evidence>
<dbReference type="UCSC" id="T02E9.1">
    <property type="organism name" value="c. elegans"/>
</dbReference>
<dbReference type="Reactome" id="R-CEL-418594">
    <property type="pathway name" value="G alpha (i) signalling events"/>
</dbReference>
<dbReference type="OrthoDB" id="6076970at2759"/>
<dbReference type="InterPro" id="IPR017452">
    <property type="entry name" value="GPCR_Rhodpsn_7TM"/>
</dbReference>
<gene>
    <name evidence="12 14" type="primary">npr-25</name>
    <name evidence="12" type="ORF">CELE_T02E9.1</name>
    <name evidence="14" type="ORF">T02E9.1</name>
</gene>
<dbReference type="FunCoup" id="O18014">
    <property type="interactions" value="462"/>
</dbReference>
<keyword evidence="7 9" id="KW-0675">Receptor</keyword>
<dbReference type="EMBL" id="BX284605">
    <property type="protein sequence ID" value="CAB07651.1"/>
    <property type="molecule type" value="Genomic_DNA"/>
</dbReference>
<dbReference type="SMR" id="O18014"/>
<dbReference type="STRING" id="6239.T02E9.1.1"/>
<dbReference type="InParanoid" id="O18014"/>
<dbReference type="PANTHER" id="PTHR24229:SF95">
    <property type="entry name" value="G-PROTEIN COUPLED RECEPTOR C06G4.5-RELATED"/>
    <property type="match status" value="1"/>
</dbReference>